<dbReference type="Pfam" id="PF06824">
    <property type="entry name" value="Glyco_hydro_125"/>
    <property type="match status" value="1"/>
</dbReference>
<dbReference type="Proteomes" id="UP001055712">
    <property type="component" value="Unassembled WGS sequence"/>
</dbReference>
<dbReference type="OrthoDB" id="7771656at2759"/>
<dbReference type="InterPro" id="IPR012341">
    <property type="entry name" value="6hp_glycosidase-like_sf"/>
</dbReference>
<evidence type="ECO:0000313" key="2">
    <source>
        <dbReference type="Proteomes" id="UP001055712"/>
    </source>
</evidence>
<dbReference type="PANTHER" id="PTHR31047:SF0">
    <property type="entry name" value="MEIOTICALLY UP-REGULATED GENE 157 PROTEIN"/>
    <property type="match status" value="1"/>
</dbReference>
<reference evidence="1" key="2">
    <citation type="submission" date="2020-11" db="EMBL/GenBank/DDBJ databases">
        <authorList>
            <person name="Cecchin M."/>
            <person name="Marcolungo L."/>
            <person name="Rossato M."/>
            <person name="Girolomoni L."/>
            <person name="Cosentino E."/>
            <person name="Cuine S."/>
            <person name="Li-Beisson Y."/>
            <person name="Delledonne M."/>
            <person name="Ballottari M."/>
        </authorList>
    </citation>
    <scope>NUCLEOTIDE SEQUENCE</scope>
    <source>
        <strain evidence="1">211/11P</strain>
        <tissue evidence="1">Whole cell</tissue>
    </source>
</reference>
<dbReference type="InterPro" id="IPR008928">
    <property type="entry name" value="6-hairpin_glycosidase_sf"/>
</dbReference>
<protein>
    <submittedName>
        <fullName evidence="1">Uncharacterized protein</fullName>
    </submittedName>
</protein>
<accession>A0A9D4YXW1</accession>
<organism evidence="1 2">
    <name type="scientific">Chlorella vulgaris</name>
    <name type="common">Green alga</name>
    <dbReference type="NCBI Taxonomy" id="3077"/>
    <lineage>
        <taxon>Eukaryota</taxon>
        <taxon>Viridiplantae</taxon>
        <taxon>Chlorophyta</taxon>
        <taxon>core chlorophytes</taxon>
        <taxon>Trebouxiophyceae</taxon>
        <taxon>Chlorellales</taxon>
        <taxon>Chlorellaceae</taxon>
        <taxon>Chlorella clade</taxon>
        <taxon>Chlorella</taxon>
    </lineage>
</organism>
<dbReference type="SUPFAM" id="SSF48208">
    <property type="entry name" value="Six-hairpin glycosidases"/>
    <property type="match status" value="1"/>
</dbReference>
<dbReference type="PANTHER" id="PTHR31047">
    <property type="entry name" value="MEIOTICALLY UP-REGULATED GENE 157 PROTEIN"/>
    <property type="match status" value="1"/>
</dbReference>
<dbReference type="SMART" id="SM01149">
    <property type="entry name" value="DUF1237"/>
    <property type="match status" value="1"/>
</dbReference>
<dbReference type="EMBL" id="SIDB01000005">
    <property type="protein sequence ID" value="KAI3432654.1"/>
    <property type="molecule type" value="Genomic_DNA"/>
</dbReference>
<name>A0A9D4YXW1_CHLVU</name>
<dbReference type="Gene3D" id="1.50.10.10">
    <property type="match status" value="1"/>
</dbReference>
<keyword evidence="2" id="KW-1185">Reference proteome</keyword>
<proteinExistence type="predicted"/>
<reference evidence="1" key="1">
    <citation type="journal article" date="2019" name="Plant J.">
        <title>Chlorella vulgaris genome assembly and annotation reveals the molecular basis for metabolic acclimation to high light conditions.</title>
        <authorList>
            <person name="Cecchin M."/>
            <person name="Marcolungo L."/>
            <person name="Rossato M."/>
            <person name="Girolomoni L."/>
            <person name="Cosentino E."/>
            <person name="Cuine S."/>
            <person name="Li-Beisson Y."/>
            <person name="Delledonne M."/>
            <person name="Ballottari M."/>
        </authorList>
    </citation>
    <scope>NUCLEOTIDE SEQUENCE</scope>
    <source>
        <strain evidence="1">211/11P</strain>
    </source>
</reference>
<comment type="caution">
    <text evidence="1">The sequence shown here is derived from an EMBL/GenBank/DDBJ whole genome shotgun (WGS) entry which is preliminary data.</text>
</comment>
<sequence>MYAVAAVERACELNKALWKDRDFGRTAAALAESMREGIEQWGVVTVDGVKVYAYEVDGLGGQLTDFDDANVPSLLSIPLLGYRFDPAIYQATRARILSAKNPHFYKGQHLQGIGSPHTPANSVWALAIAVQGLTAQAADERAGMLRMLLKMQCGSGLMHESVNADNLSSCTRIWFGWANSMLVALIESGMGIDCTSAGERSRIERIKERELHDESVHPANGGADDPRYYATSTANIGFDRDTIQMPEPEI</sequence>
<evidence type="ECO:0000313" key="1">
    <source>
        <dbReference type="EMBL" id="KAI3432654.1"/>
    </source>
</evidence>
<dbReference type="GO" id="GO:0005975">
    <property type="term" value="P:carbohydrate metabolic process"/>
    <property type="evidence" value="ECO:0007669"/>
    <property type="project" value="InterPro"/>
</dbReference>
<dbReference type="InterPro" id="IPR008313">
    <property type="entry name" value="GH125"/>
</dbReference>
<dbReference type="AlphaFoldDB" id="A0A9D4YXW1"/>
<gene>
    <name evidence="1" type="ORF">D9Q98_004198</name>
</gene>